<accession>A0A557QJZ1</accession>
<dbReference type="EMBL" id="VMNI01000002">
    <property type="protein sequence ID" value="TVO79463.1"/>
    <property type="molecule type" value="Genomic_DNA"/>
</dbReference>
<gene>
    <name evidence="1" type="primary">nqrM</name>
    <name evidence="2" type="ORF">FHP89_01550</name>
    <name evidence="1" type="ORF">FHP91_15625</name>
</gene>
<dbReference type="RefSeq" id="WP_144176776.1">
    <property type="nucleotide sequence ID" value="NZ_VMNK01000015.1"/>
</dbReference>
<protein>
    <submittedName>
        <fullName evidence="1">(Na+)-NQR maturation NqrM</fullName>
    </submittedName>
</protein>
<dbReference type="Pfam" id="PF04400">
    <property type="entry name" value="NqrM"/>
    <property type="match status" value="1"/>
</dbReference>
<evidence type="ECO:0000313" key="1">
    <source>
        <dbReference type="EMBL" id="TVO53223.1"/>
    </source>
</evidence>
<dbReference type="Proteomes" id="UP000318349">
    <property type="component" value="Unassembled WGS sequence"/>
</dbReference>
<dbReference type="OrthoDB" id="5296227at2"/>
<dbReference type="AlphaFoldDB" id="A0A557QJZ1"/>
<dbReference type="PANTHER" id="PTHR40691:SF3">
    <property type="entry name" value="(NA+)-NQR MATURATION NQRM"/>
    <property type="match status" value="1"/>
</dbReference>
<keyword evidence="4" id="KW-1185">Reference proteome</keyword>
<proteinExistence type="predicted"/>
<comment type="caution">
    <text evidence="1">The sequence shown here is derived from an EMBL/GenBank/DDBJ whole genome shotgun (WGS) entry which is preliminary data.</text>
</comment>
<dbReference type="InterPro" id="IPR007495">
    <property type="entry name" value="NqrM"/>
</dbReference>
<evidence type="ECO:0000313" key="4">
    <source>
        <dbReference type="Proteomes" id="UP000319502"/>
    </source>
</evidence>
<reference evidence="3 4" key="1">
    <citation type="submission" date="2019-07" db="EMBL/GenBank/DDBJ databases">
        <title>The pathways for chlorine oxyanion respiration interact through the shared metabolite chlorate.</title>
        <authorList>
            <person name="Barnum T.P."/>
            <person name="Cheng Y."/>
            <person name="Hill K.A."/>
            <person name="Lucas L.N."/>
            <person name="Carlson H.K."/>
            <person name="Coates J.D."/>
        </authorList>
    </citation>
    <scope>NUCLEOTIDE SEQUENCE [LARGE SCALE GENOMIC DNA]</scope>
    <source>
        <strain evidence="2 3">SFB-1</strain>
        <strain evidence="1 4">SFB-3</strain>
    </source>
</reference>
<sequence length="66" mass="6754">MSIFVVTFAVILFVVLAMAIGVIAGRKPIGGSCGGMGAVGLECEAGCAKPCPKRRARMKAQAEGKE</sequence>
<dbReference type="PANTHER" id="PTHR40691">
    <property type="entry name" value="(NA+)-NQR MATURATION NQRM"/>
    <property type="match status" value="1"/>
</dbReference>
<name>A0A557QJZ1_9RHOO</name>
<dbReference type="Proteomes" id="UP000319502">
    <property type="component" value="Unassembled WGS sequence"/>
</dbReference>
<organism evidence="1 4">
    <name type="scientific">Denitromonas halophila</name>
    <dbReference type="NCBI Taxonomy" id="1629404"/>
    <lineage>
        <taxon>Bacteria</taxon>
        <taxon>Pseudomonadati</taxon>
        <taxon>Pseudomonadota</taxon>
        <taxon>Betaproteobacteria</taxon>
        <taxon>Rhodocyclales</taxon>
        <taxon>Zoogloeaceae</taxon>
        <taxon>Denitromonas</taxon>
    </lineage>
</organism>
<dbReference type="EMBL" id="VMNK01000015">
    <property type="protein sequence ID" value="TVO53223.1"/>
    <property type="molecule type" value="Genomic_DNA"/>
</dbReference>
<evidence type="ECO:0000313" key="2">
    <source>
        <dbReference type="EMBL" id="TVO79463.1"/>
    </source>
</evidence>
<evidence type="ECO:0000313" key="3">
    <source>
        <dbReference type="Proteomes" id="UP000318349"/>
    </source>
</evidence>